<dbReference type="eggNOG" id="KOG1607">
    <property type="taxonomic scope" value="Eukaryota"/>
</dbReference>
<keyword evidence="9" id="KW-1185">Reference proteome</keyword>
<evidence type="ECO:0000256" key="5">
    <source>
        <dbReference type="PROSITE-ProRule" id="PRU00205"/>
    </source>
</evidence>
<organism evidence="8">
    <name type="scientific">Solanum lycopersicum</name>
    <name type="common">Tomato</name>
    <name type="synonym">Lycopersicon esculentum</name>
    <dbReference type="NCBI Taxonomy" id="4081"/>
    <lineage>
        <taxon>Eukaryota</taxon>
        <taxon>Viridiplantae</taxon>
        <taxon>Streptophyta</taxon>
        <taxon>Embryophyta</taxon>
        <taxon>Tracheophyta</taxon>
        <taxon>Spermatophyta</taxon>
        <taxon>Magnoliopsida</taxon>
        <taxon>eudicotyledons</taxon>
        <taxon>Gunneridae</taxon>
        <taxon>Pentapetalae</taxon>
        <taxon>asterids</taxon>
        <taxon>lamiids</taxon>
        <taxon>Solanales</taxon>
        <taxon>Solanaceae</taxon>
        <taxon>Solanoideae</taxon>
        <taxon>Solaneae</taxon>
        <taxon>Solanum</taxon>
        <taxon>Solanum subgen. Lycopersicon</taxon>
    </lineage>
</organism>
<sequence length="302" mass="35632">MDWDTESYREYKDLIFIPFFALFFPILRFILDRLVFEALAKRMICGKDAKVIKNGSSIKRKKMNKFKESAWKFMYFLSAEIFALYVTYNEPWFTNTRYYWTGPGDQVWPDLKMKLKLKGWTMYAGGFYLYSIFALIYWETRRSDFAAHMIHHITSVSLILLSYIFGMARAGSMAALIHDGSDVLMEIAKMSLYSGFHSVADISFALFALSWLLLRLIYFPFFIIYSTSYEVLFIVDKEKQQNINGIILYFVINSMLICLLLLHIYWWTLICRVIINILKKGQFDDVRSDSESESDEDEHKQS</sequence>
<gene>
    <name evidence="8" type="primary">LOC101252975</name>
</gene>
<evidence type="ECO:0000313" key="8">
    <source>
        <dbReference type="EnsemblPlants" id="Solyc03g113050.1.1"/>
    </source>
</evidence>
<evidence type="ECO:0000313" key="9">
    <source>
        <dbReference type="Proteomes" id="UP000004994"/>
    </source>
</evidence>
<feature type="transmembrane region" description="Helical" evidence="6">
    <location>
        <begin position="145"/>
        <end position="165"/>
    </location>
</feature>
<dbReference type="GeneID" id="101252975"/>
<dbReference type="EnsemblPlants" id="Solyc03g113050.1.1">
    <property type="protein sequence ID" value="Solyc03g113050.1.1"/>
    <property type="gene ID" value="Solyc03g113050.1"/>
</dbReference>
<evidence type="ECO:0000259" key="7">
    <source>
        <dbReference type="PROSITE" id="PS50922"/>
    </source>
</evidence>
<dbReference type="PANTHER" id="PTHR12560">
    <property type="entry name" value="LONGEVITY ASSURANCE FACTOR 1 LAG1"/>
    <property type="match status" value="1"/>
</dbReference>
<dbReference type="PhylomeDB" id="K4BKF8"/>
<reference evidence="8" key="1">
    <citation type="journal article" date="2012" name="Nature">
        <title>The tomato genome sequence provides insights into fleshy fruit evolution.</title>
        <authorList>
            <consortium name="Tomato Genome Consortium"/>
        </authorList>
    </citation>
    <scope>NUCLEOTIDE SEQUENCE [LARGE SCALE GENOMIC DNA]</scope>
    <source>
        <strain evidence="8">cv. Heinz 1706</strain>
    </source>
</reference>
<dbReference type="STRING" id="4081.K4BKF8"/>
<comment type="subcellular location">
    <subcellularLocation>
        <location evidence="1">Endoplasmic reticulum membrane</location>
        <topology evidence="1">Multi-pass membrane protein</topology>
    </subcellularLocation>
</comment>
<feature type="transmembrane region" description="Helical" evidence="6">
    <location>
        <begin position="14"/>
        <end position="31"/>
    </location>
</feature>
<dbReference type="SMART" id="SM00724">
    <property type="entry name" value="TLC"/>
    <property type="match status" value="1"/>
</dbReference>
<evidence type="ECO:0000256" key="2">
    <source>
        <dbReference type="ARBA" id="ARBA00022692"/>
    </source>
</evidence>
<dbReference type="Pfam" id="PF03798">
    <property type="entry name" value="TRAM_LAG1_CLN8"/>
    <property type="match status" value="1"/>
</dbReference>
<proteinExistence type="predicted"/>
<feature type="domain" description="TLC" evidence="7">
    <location>
        <begin position="64"/>
        <end position="279"/>
    </location>
</feature>
<dbReference type="Gramene" id="Solyc03g113050.1.1">
    <property type="protein sequence ID" value="Solyc03g113050.1.1"/>
    <property type="gene ID" value="Solyc03g113050.1"/>
</dbReference>
<dbReference type="GO" id="GO:0050291">
    <property type="term" value="F:sphingosine N-acyltransferase activity"/>
    <property type="evidence" value="ECO:0000318"/>
    <property type="project" value="GO_Central"/>
</dbReference>
<dbReference type="InterPro" id="IPR016439">
    <property type="entry name" value="Lag1/Lac1-like"/>
</dbReference>
<dbReference type="GO" id="GO:0005789">
    <property type="term" value="C:endoplasmic reticulum membrane"/>
    <property type="evidence" value="ECO:0007669"/>
    <property type="project" value="UniProtKB-SubCell"/>
</dbReference>
<keyword evidence="4 5" id="KW-0472">Membrane</keyword>
<dbReference type="GO" id="GO:0005783">
    <property type="term" value="C:endoplasmic reticulum"/>
    <property type="evidence" value="ECO:0000318"/>
    <property type="project" value="GO_Central"/>
</dbReference>
<dbReference type="InParanoid" id="K4BKF8"/>
<dbReference type="InterPro" id="IPR006634">
    <property type="entry name" value="TLC-dom"/>
</dbReference>
<dbReference type="PROSITE" id="PS50922">
    <property type="entry name" value="TLC"/>
    <property type="match status" value="1"/>
</dbReference>
<keyword evidence="2 5" id="KW-0812">Transmembrane</keyword>
<protein>
    <recommendedName>
        <fullName evidence="7">TLC domain-containing protein</fullName>
    </recommendedName>
</protein>
<evidence type="ECO:0000256" key="3">
    <source>
        <dbReference type="ARBA" id="ARBA00022989"/>
    </source>
</evidence>
<feature type="transmembrane region" description="Helical" evidence="6">
    <location>
        <begin position="246"/>
        <end position="267"/>
    </location>
</feature>
<dbReference type="RefSeq" id="XP_069151666.1">
    <property type="nucleotide sequence ID" value="XM_069295565.1"/>
</dbReference>
<feature type="transmembrane region" description="Helical" evidence="6">
    <location>
        <begin position="120"/>
        <end position="138"/>
    </location>
</feature>
<feature type="transmembrane region" description="Helical" evidence="6">
    <location>
        <begin position="202"/>
        <end position="225"/>
    </location>
</feature>
<dbReference type="AlphaFoldDB" id="K4BKF8"/>
<dbReference type="PANTHER" id="PTHR12560:SF38">
    <property type="entry name" value="ALTERNARIA STEM CANKER RESISTANCE PROTEIN 1"/>
    <property type="match status" value="1"/>
</dbReference>
<evidence type="ECO:0000256" key="1">
    <source>
        <dbReference type="ARBA" id="ARBA00004477"/>
    </source>
</evidence>
<accession>K4BKF8</accession>
<dbReference type="HOGENOM" id="CLU_028277_5_0_1"/>
<evidence type="ECO:0000256" key="6">
    <source>
        <dbReference type="SAM" id="Phobius"/>
    </source>
</evidence>
<dbReference type="PaxDb" id="4081-Solyc03g113050.1.1"/>
<dbReference type="Proteomes" id="UP000004994">
    <property type="component" value="Chromosome 3"/>
</dbReference>
<evidence type="ECO:0000256" key="4">
    <source>
        <dbReference type="ARBA" id="ARBA00023136"/>
    </source>
</evidence>
<dbReference type="PIRSF" id="PIRSF005225">
    <property type="entry name" value="LAG1_LAC1"/>
    <property type="match status" value="1"/>
</dbReference>
<reference evidence="8" key="2">
    <citation type="submission" date="2015-06" db="UniProtKB">
        <authorList>
            <consortium name="EnsemblPlants"/>
        </authorList>
    </citation>
    <scope>IDENTIFICATION</scope>
    <source>
        <strain evidence="8">cv. Heinz 1706</strain>
    </source>
</reference>
<keyword evidence="3 6" id="KW-1133">Transmembrane helix</keyword>
<dbReference type="GO" id="GO:0046513">
    <property type="term" value="P:ceramide biosynthetic process"/>
    <property type="evidence" value="ECO:0000318"/>
    <property type="project" value="GO_Central"/>
</dbReference>
<feature type="transmembrane region" description="Helical" evidence="6">
    <location>
        <begin position="69"/>
        <end position="88"/>
    </location>
</feature>
<name>K4BKF8_SOLLC</name>